<reference evidence="8" key="2">
    <citation type="submission" date="2025-09" db="UniProtKB">
        <authorList>
            <consortium name="Ensembl"/>
        </authorList>
    </citation>
    <scope>IDENTIFICATION</scope>
</reference>
<dbReference type="Pfam" id="PF07686">
    <property type="entry name" value="V-set"/>
    <property type="match status" value="1"/>
</dbReference>
<dbReference type="GO" id="GO:0042101">
    <property type="term" value="C:T cell receptor complex"/>
    <property type="evidence" value="ECO:0007669"/>
    <property type="project" value="UniProtKB-KW"/>
</dbReference>
<dbReference type="InterPro" id="IPR036179">
    <property type="entry name" value="Ig-like_dom_sf"/>
</dbReference>
<keyword evidence="3" id="KW-0675">Receptor</keyword>
<evidence type="ECO:0000256" key="1">
    <source>
        <dbReference type="ARBA" id="ARBA00022729"/>
    </source>
</evidence>
<dbReference type="PANTHER" id="PTHR19367">
    <property type="entry name" value="T-CELL RECEPTOR ALPHA CHAIN V REGION"/>
    <property type="match status" value="1"/>
</dbReference>
<dbReference type="Gene3D" id="2.60.40.10">
    <property type="entry name" value="Immunoglobulins"/>
    <property type="match status" value="1"/>
</dbReference>
<evidence type="ECO:0000256" key="6">
    <source>
        <dbReference type="SAM" id="SignalP"/>
    </source>
</evidence>
<dbReference type="Proteomes" id="UP000694540">
    <property type="component" value="Unplaced"/>
</dbReference>
<dbReference type="GO" id="GO:0002250">
    <property type="term" value="P:adaptive immune response"/>
    <property type="evidence" value="ECO:0007669"/>
    <property type="project" value="UniProtKB-KW"/>
</dbReference>
<keyword evidence="5" id="KW-1279">T cell receptor</keyword>
<sequence length="156" mass="17444">LLFIVMPALPSLNITLIFAGDARGQTVTQPDDHILVDEGKSLELRCNYSYGATPYLFWYVQYPSQGLRLLLKYFSGDTLVQGIKGFEAEFKRTESSFNLKKSAAHWSDSAEYFCVVSDTVAGIAGGAEHKPLMVVEFLETQDLFLYLKDLLLYGGK</sequence>
<evidence type="ECO:0000313" key="9">
    <source>
        <dbReference type="Proteomes" id="UP000694540"/>
    </source>
</evidence>
<evidence type="ECO:0000259" key="7">
    <source>
        <dbReference type="PROSITE" id="PS50835"/>
    </source>
</evidence>
<dbReference type="AlphaFoldDB" id="A0A8C3VZW2"/>
<dbReference type="Ensembl" id="ENSCWAT00000006367.1">
    <property type="protein sequence ID" value="ENSCWAP00000005891.1"/>
    <property type="gene ID" value="ENSCWAG00000004559.1"/>
</dbReference>
<feature type="chain" id="PRO_5033981545" description="Ig-like domain-containing protein" evidence="6">
    <location>
        <begin position="25"/>
        <end position="156"/>
    </location>
</feature>
<dbReference type="InterPro" id="IPR003599">
    <property type="entry name" value="Ig_sub"/>
</dbReference>
<dbReference type="SMART" id="SM00409">
    <property type="entry name" value="IG"/>
    <property type="match status" value="1"/>
</dbReference>
<evidence type="ECO:0000256" key="4">
    <source>
        <dbReference type="ARBA" id="ARBA00023319"/>
    </source>
</evidence>
<dbReference type="InterPro" id="IPR051287">
    <property type="entry name" value="TCR_variable_region"/>
</dbReference>
<proteinExistence type="predicted"/>
<dbReference type="GeneTree" id="ENSGT00940000153073"/>
<dbReference type="InterPro" id="IPR013106">
    <property type="entry name" value="Ig_V-set"/>
</dbReference>
<dbReference type="PANTHER" id="PTHR19367:SF5">
    <property type="entry name" value="T CELL RECEPTOR ALPHA VARIABLE 8-3"/>
    <property type="match status" value="1"/>
</dbReference>
<keyword evidence="2" id="KW-1064">Adaptive immunity</keyword>
<reference evidence="8" key="1">
    <citation type="submission" date="2025-08" db="UniProtKB">
        <authorList>
            <consortium name="Ensembl"/>
        </authorList>
    </citation>
    <scope>IDENTIFICATION</scope>
</reference>
<feature type="domain" description="Ig-like" evidence="7">
    <location>
        <begin position="10"/>
        <end position="133"/>
    </location>
</feature>
<dbReference type="InterPro" id="IPR013783">
    <property type="entry name" value="Ig-like_fold"/>
</dbReference>
<evidence type="ECO:0000256" key="3">
    <source>
        <dbReference type="ARBA" id="ARBA00023170"/>
    </source>
</evidence>
<accession>A0A8C3VZW2</accession>
<dbReference type="SMART" id="SM00406">
    <property type="entry name" value="IGv"/>
    <property type="match status" value="1"/>
</dbReference>
<keyword evidence="4" id="KW-0393">Immunoglobulin domain</keyword>
<name>A0A8C3VZW2_9CETA</name>
<dbReference type="PROSITE" id="PS50835">
    <property type="entry name" value="IG_LIKE"/>
    <property type="match status" value="1"/>
</dbReference>
<evidence type="ECO:0000256" key="5">
    <source>
        <dbReference type="ARBA" id="ARBA00043266"/>
    </source>
</evidence>
<keyword evidence="9" id="KW-1185">Reference proteome</keyword>
<keyword evidence="1 6" id="KW-0732">Signal</keyword>
<dbReference type="SUPFAM" id="SSF48726">
    <property type="entry name" value="Immunoglobulin"/>
    <property type="match status" value="1"/>
</dbReference>
<keyword evidence="5" id="KW-0391">Immunity</keyword>
<feature type="signal peptide" evidence="6">
    <location>
        <begin position="1"/>
        <end position="24"/>
    </location>
</feature>
<protein>
    <recommendedName>
        <fullName evidence="7">Ig-like domain-containing protein</fullName>
    </recommendedName>
</protein>
<dbReference type="InterPro" id="IPR007110">
    <property type="entry name" value="Ig-like_dom"/>
</dbReference>
<organism evidence="8 9">
    <name type="scientific">Catagonus wagneri</name>
    <name type="common">Chacoan peccary</name>
    <dbReference type="NCBI Taxonomy" id="51154"/>
    <lineage>
        <taxon>Eukaryota</taxon>
        <taxon>Metazoa</taxon>
        <taxon>Chordata</taxon>
        <taxon>Craniata</taxon>
        <taxon>Vertebrata</taxon>
        <taxon>Euteleostomi</taxon>
        <taxon>Mammalia</taxon>
        <taxon>Eutheria</taxon>
        <taxon>Laurasiatheria</taxon>
        <taxon>Artiodactyla</taxon>
        <taxon>Suina</taxon>
        <taxon>Tayassuidae</taxon>
        <taxon>Catagonus</taxon>
    </lineage>
</organism>
<evidence type="ECO:0000256" key="2">
    <source>
        <dbReference type="ARBA" id="ARBA00023130"/>
    </source>
</evidence>
<evidence type="ECO:0000313" key="8">
    <source>
        <dbReference type="Ensembl" id="ENSCWAP00000005891.1"/>
    </source>
</evidence>